<evidence type="ECO:0000256" key="1">
    <source>
        <dbReference type="ARBA" id="ARBA00005125"/>
    </source>
</evidence>
<name>A0A9J7APJ6_9PROT</name>
<dbReference type="Gene3D" id="3.40.50.720">
    <property type="entry name" value="NAD(P)-binding Rossmann-like Domain"/>
    <property type="match status" value="1"/>
</dbReference>
<dbReference type="CDD" id="cd08946">
    <property type="entry name" value="SDR_e"/>
    <property type="match status" value="1"/>
</dbReference>
<dbReference type="AlphaFoldDB" id="A0A9J7APJ6"/>
<evidence type="ECO:0000313" key="5">
    <source>
        <dbReference type="Proteomes" id="UP001060336"/>
    </source>
</evidence>
<protein>
    <submittedName>
        <fullName evidence="4">NAD(P)-dependent oxidoreductase</fullName>
    </submittedName>
</protein>
<evidence type="ECO:0000259" key="3">
    <source>
        <dbReference type="Pfam" id="PF01370"/>
    </source>
</evidence>
<dbReference type="Pfam" id="PF01370">
    <property type="entry name" value="Epimerase"/>
    <property type="match status" value="1"/>
</dbReference>
<dbReference type="InterPro" id="IPR001509">
    <property type="entry name" value="Epimerase_deHydtase"/>
</dbReference>
<dbReference type="KEGG" id="naci:NUH88_17235"/>
<dbReference type="RefSeq" id="WP_257767636.1">
    <property type="nucleotide sequence ID" value="NZ_CP102480.1"/>
</dbReference>
<dbReference type="EMBL" id="CP102480">
    <property type="protein sequence ID" value="UUX49135.1"/>
    <property type="molecule type" value="Genomic_DNA"/>
</dbReference>
<evidence type="ECO:0000313" key="4">
    <source>
        <dbReference type="EMBL" id="UUX49135.1"/>
    </source>
</evidence>
<dbReference type="PANTHER" id="PTHR43000">
    <property type="entry name" value="DTDP-D-GLUCOSE 4,6-DEHYDRATASE-RELATED"/>
    <property type="match status" value="1"/>
</dbReference>
<dbReference type="SUPFAM" id="SSF51735">
    <property type="entry name" value="NAD(P)-binding Rossmann-fold domains"/>
    <property type="match status" value="1"/>
</dbReference>
<organism evidence="4 5">
    <name type="scientific">Nisaea acidiphila</name>
    <dbReference type="NCBI Taxonomy" id="1862145"/>
    <lineage>
        <taxon>Bacteria</taxon>
        <taxon>Pseudomonadati</taxon>
        <taxon>Pseudomonadota</taxon>
        <taxon>Alphaproteobacteria</taxon>
        <taxon>Rhodospirillales</taxon>
        <taxon>Thalassobaculaceae</taxon>
        <taxon>Nisaea</taxon>
    </lineage>
</organism>
<accession>A0A9J7APJ6</accession>
<gene>
    <name evidence="4" type="ORF">NUH88_17235</name>
</gene>
<dbReference type="Proteomes" id="UP001060336">
    <property type="component" value="Chromosome"/>
</dbReference>
<keyword evidence="5" id="KW-1185">Reference proteome</keyword>
<proteinExistence type="inferred from homology"/>
<feature type="domain" description="NAD-dependent epimerase/dehydratase" evidence="3">
    <location>
        <begin position="3"/>
        <end position="245"/>
    </location>
</feature>
<comment type="similarity">
    <text evidence="2">Belongs to the NAD(P)-dependent epimerase/dehydratase family.</text>
</comment>
<evidence type="ECO:0000256" key="2">
    <source>
        <dbReference type="ARBA" id="ARBA00007637"/>
    </source>
</evidence>
<reference evidence="4" key="1">
    <citation type="submission" date="2022-08" db="EMBL/GenBank/DDBJ databases">
        <title>Nisaea acidiphila sp. nov., isolated from a marine algal debris and emended description of the genus Nisaea Urios et al. 2008.</title>
        <authorList>
            <person name="Kwon K."/>
        </authorList>
    </citation>
    <scope>NUCLEOTIDE SEQUENCE</scope>
    <source>
        <strain evidence="4">MEBiC11861</strain>
    </source>
</reference>
<comment type="pathway">
    <text evidence="1">Bacterial outer membrane biogenesis; LPS O-antigen biosynthesis.</text>
</comment>
<dbReference type="InterPro" id="IPR036291">
    <property type="entry name" value="NAD(P)-bd_dom_sf"/>
</dbReference>
<sequence length="328" mass="36265">MAVLILGGAGFVGLNIAETLLRTGETAVIFDRRQLPPAAKRAFADQPGECVEVVGDALEDGVLLSVLKEHQVDRMFCAAAVTAGPERDANAPRSILEVNLMAFTAALEAARDAGLTRVINVGSTAAYGSTAFGDKPLSEDLPAWPHNLYSTTKFASECITRRLADLWEMDLFSVRLSGVFGPWEVDSGLRDTLSPQMQASLIALKGGEATLRYRDMRDWTYSRDIADALVRLINTKERPYDVFNISCSAAWSTADWCEMLAGAYPDFSWRLAEENEEPTVNLHGDTDRQLLVSARLKEALGWSPDLKPERNFKDFKRWADAYGDYWMG</sequence>